<dbReference type="AlphaFoldDB" id="A0AAV7WPP7"/>
<organism evidence="2 3">
    <name type="scientific">Pleurodeles waltl</name>
    <name type="common">Iberian ribbed newt</name>
    <dbReference type="NCBI Taxonomy" id="8319"/>
    <lineage>
        <taxon>Eukaryota</taxon>
        <taxon>Metazoa</taxon>
        <taxon>Chordata</taxon>
        <taxon>Craniata</taxon>
        <taxon>Vertebrata</taxon>
        <taxon>Euteleostomi</taxon>
        <taxon>Amphibia</taxon>
        <taxon>Batrachia</taxon>
        <taxon>Caudata</taxon>
        <taxon>Salamandroidea</taxon>
        <taxon>Salamandridae</taxon>
        <taxon>Pleurodelinae</taxon>
        <taxon>Pleurodeles</taxon>
    </lineage>
</organism>
<keyword evidence="3" id="KW-1185">Reference proteome</keyword>
<name>A0AAV7WPP7_PLEWA</name>
<dbReference type="Proteomes" id="UP001066276">
    <property type="component" value="Chromosome 1_1"/>
</dbReference>
<feature type="region of interest" description="Disordered" evidence="1">
    <location>
        <begin position="44"/>
        <end position="65"/>
    </location>
</feature>
<gene>
    <name evidence="2" type="ORF">NDU88_003654</name>
</gene>
<feature type="compositionally biased region" description="Low complexity" evidence="1">
    <location>
        <begin position="1"/>
        <end position="15"/>
    </location>
</feature>
<feature type="region of interest" description="Disordered" evidence="1">
    <location>
        <begin position="80"/>
        <end position="110"/>
    </location>
</feature>
<feature type="compositionally biased region" description="Polar residues" evidence="1">
    <location>
        <begin position="84"/>
        <end position="102"/>
    </location>
</feature>
<dbReference type="EMBL" id="JANPWB010000001">
    <property type="protein sequence ID" value="KAJ1216048.1"/>
    <property type="molecule type" value="Genomic_DNA"/>
</dbReference>
<accession>A0AAV7WPP7</accession>
<sequence length="130" mass="13585">MNVATGLGEATLAAADCKDSEPTEPDLSMKNRGYSLALPVLNAGPRASPVEDAPGDDPVSATSNTPGLLEALETCGGSMGDQWVSLQRSPPTCPAANTSSTFKRPDDLKESSKLRESDAILISLLWLGLR</sequence>
<reference evidence="2" key="1">
    <citation type="journal article" date="2022" name="bioRxiv">
        <title>Sequencing and chromosome-scale assembly of the giantPleurodeles waltlgenome.</title>
        <authorList>
            <person name="Brown T."/>
            <person name="Elewa A."/>
            <person name="Iarovenko S."/>
            <person name="Subramanian E."/>
            <person name="Araus A.J."/>
            <person name="Petzold A."/>
            <person name="Susuki M."/>
            <person name="Suzuki K.-i.T."/>
            <person name="Hayashi T."/>
            <person name="Toyoda A."/>
            <person name="Oliveira C."/>
            <person name="Osipova E."/>
            <person name="Leigh N.D."/>
            <person name="Simon A."/>
            <person name="Yun M.H."/>
        </authorList>
    </citation>
    <scope>NUCLEOTIDE SEQUENCE</scope>
    <source>
        <strain evidence="2">20211129_DDA</strain>
        <tissue evidence="2">Liver</tissue>
    </source>
</reference>
<evidence type="ECO:0000256" key="1">
    <source>
        <dbReference type="SAM" id="MobiDB-lite"/>
    </source>
</evidence>
<evidence type="ECO:0000313" key="3">
    <source>
        <dbReference type="Proteomes" id="UP001066276"/>
    </source>
</evidence>
<proteinExistence type="predicted"/>
<comment type="caution">
    <text evidence="2">The sequence shown here is derived from an EMBL/GenBank/DDBJ whole genome shotgun (WGS) entry which is preliminary data.</text>
</comment>
<feature type="region of interest" description="Disordered" evidence="1">
    <location>
        <begin position="1"/>
        <end position="30"/>
    </location>
</feature>
<protein>
    <submittedName>
        <fullName evidence="2">Uncharacterized protein</fullName>
    </submittedName>
</protein>
<evidence type="ECO:0000313" key="2">
    <source>
        <dbReference type="EMBL" id="KAJ1216048.1"/>
    </source>
</evidence>